<evidence type="ECO:0000256" key="2">
    <source>
        <dbReference type="ARBA" id="ARBA00022553"/>
    </source>
</evidence>
<dbReference type="Pfam" id="PF03116">
    <property type="entry name" value="NQR2_RnfD_RnfE"/>
    <property type="match status" value="1"/>
</dbReference>
<keyword evidence="6 10" id="KW-1278">Translocase</keyword>
<keyword evidence="2 10" id="KW-0597">Phosphoprotein</keyword>
<keyword evidence="8 10" id="KW-1133">Transmembrane helix</keyword>
<evidence type="ECO:0000256" key="7">
    <source>
        <dbReference type="ARBA" id="ARBA00022982"/>
    </source>
</evidence>
<name>A0ABT1QX48_9GAMM</name>
<sequence>MKTFATAGAPHLRAAASVRRVMADVLLALLPGIAVHVWAFGPGLLLQLGLAAGFALAFEAALLRLRGGPVRAGLEDLSALVTAVLFALCIPPLCPWWVSALGLLAALGLAKHAYGGLGANLFNPAMVGYAVVLVAFPRELSQWTGAGLTPPDLATAAAAVFAGQLPPHWDTLASATPLDALRQAAAAQRTLAEIRSQPVFGHAGAAGWELIALAYALGGLYLLWRRVIGWQVPAGVILSVLLLTGAAWLFDAERNPPPLQHLLSGGLMLAAWFVAADPVTGCTSPRGRLLFGAGVAVLTLALRRWGLHADGVAFAVLLMNAAAPLIDEFTRPRIYGHGRHD</sequence>
<keyword evidence="5 10" id="KW-0812">Transmembrane</keyword>
<organism evidence="11 12">
    <name type="scientific">Tahibacter harae</name>
    <dbReference type="NCBI Taxonomy" id="2963937"/>
    <lineage>
        <taxon>Bacteria</taxon>
        <taxon>Pseudomonadati</taxon>
        <taxon>Pseudomonadota</taxon>
        <taxon>Gammaproteobacteria</taxon>
        <taxon>Lysobacterales</taxon>
        <taxon>Rhodanobacteraceae</taxon>
        <taxon>Tahibacter</taxon>
    </lineage>
</organism>
<dbReference type="EC" id="7.-.-.-" evidence="10"/>
<dbReference type="PANTHER" id="PTHR30578:SF0">
    <property type="entry name" value="ION-TRANSLOCATING OXIDOREDUCTASE COMPLEX SUBUNIT D"/>
    <property type="match status" value="1"/>
</dbReference>
<evidence type="ECO:0000256" key="4">
    <source>
        <dbReference type="ARBA" id="ARBA00022643"/>
    </source>
</evidence>
<keyword evidence="1 10" id="KW-0813">Transport</keyword>
<dbReference type="InterPro" id="IPR011303">
    <property type="entry name" value="RnfD_bac"/>
</dbReference>
<keyword evidence="10" id="KW-1003">Cell membrane</keyword>
<comment type="subcellular location">
    <subcellularLocation>
        <location evidence="10">Cell inner membrane</location>
        <topology evidence="10">Multi-pass membrane protein</topology>
    </subcellularLocation>
</comment>
<protein>
    <recommendedName>
        <fullName evidence="10">Ion-translocating oxidoreductase complex subunit D</fullName>
        <ecNumber evidence="10">7.-.-.-</ecNumber>
    </recommendedName>
    <alternativeName>
        <fullName evidence="10">Rnf electron transport complex subunit D</fullName>
    </alternativeName>
</protein>
<comment type="cofactor">
    <cofactor evidence="10">
        <name>FMN</name>
        <dbReference type="ChEBI" id="CHEBI:58210"/>
    </cofactor>
</comment>
<keyword evidence="4 10" id="KW-0288">FMN</keyword>
<comment type="function">
    <text evidence="10">Part of a membrane-bound complex that couples electron transfer with translocation of ions across the membrane.</text>
</comment>
<feature type="transmembrane region" description="Helical" evidence="10">
    <location>
        <begin position="77"/>
        <end position="98"/>
    </location>
</feature>
<gene>
    <name evidence="10" type="primary">rnfD</name>
    <name evidence="11" type="ORF">NM961_19295</name>
</gene>
<keyword evidence="7 10" id="KW-0249">Electron transport</keyword>
<evidence type="ECO:0000256" key="5">
    <source>
        <dbReference type="ARBA" id="ARBA00022692"/>
    </source>
</evidence>
<evidence type="ECO:0000256" key="6">
    <source>
        <dbReference type="ARBA" id="ARBA00022967"/>
    </source>
</evidence>
<comment type="caution">
    <text evidence="11">The sequence shown here is derived from an EMBL/GenBank/DDBJ whole genome shotgun (WGS) entry which is preliminary data.</text>
</comment>
<keyword evidence="3 10" id="KW-0285">Flavoprotein</keyword>
<dbReference type="PANTHER" id="PTHR30578">
    <property type="entry name" value="ELECTRON TRANSPORT COMPLEX PROTEIN RNFD"/>
    <property type="match status" value="1"/>
</dbReference>
<evidence type="ECO:0000313" key="11">
    <source>
        <dbReference type="EMBL" id="MCQ4166864.1"/>
    </source>
</evidence>
<feature type="modified residue" description="FMN phosphoryl threonine" evidence="10">
    <location>
        <position position="176"/>
    </location>
</feature>
<keyword evidence="9 10" id="KW-0472">Membrane</keyword>
<comment type="similarity">
    <text evidence="10">Belongs to the NqrB/RnfD family.</text>
</comment>
<accession>A0ABT1QX48</accession>
<evidence type="ECO:0000256" key="1">
    <source>
        <dbReference type="ARBA" id="ARBA00022448"/>
    </source>
</evidence>
<keyword evidence="12" id="KW-1185">Reference proteome</keyword>
<evidence type="ECO:0000256" key="10">
    <source>
        <dbReference type="HAMAP-Rule" id="MF_00462"/>
    </source>
</evidence>
<evidence type="ECO:0000256" key="3">
    <source>
        <dbReference type="ARBA" id="ARBA00022630"/>
    </source>
</evidence>
<dbReference type="HAMAP" id="MF_00462">
    <property type="entry name" value="RsxD_RnfD"/>
    <property type="match status" value="1"/>
</dbReference>
<feature type="transmembrane region" description="Helical" evidence="10">
    <location>
        <begin position="230"/>
        <end position="250"/>
    </location>
</feature>
<reference evidence="11" key="1">
    <citation type="submission" date="2022-07" db="EMBL/GenBank/DDBJ databases">
        <title>Tahibacter sp., a new gammaproteobacterium isolated from the silt sample collected at pig farm.</title>
        <authorList>
            <person name="Chen H."/>
        </authorList>
    </citation>
    <scope>NUCLEOTIDE SEQUENCE</scope>
    <source>
        <strain evidence="11">P2K</strain>
    </source>
</reference>
<dbReference type="InterPro" id="IPR004338">
    <property type="entry name" value="NqrB/RnfD"/>
</dbReference>
<keyword evidence="10" id="KW-0997">Cell inner membrane</keyword>
<feature type="transmembrane region" description="Helical" evidence="10">
    <location>
        <begin position="21"/>
        <end position="39"/>
    </location>
</feature>
<dbReference type="NCBIfam" id="TIGR01946">
    <property type="entry name" value="rnfD"/>
    <property type="match status" value="1"/>
</dbReference>
<feature type="transmembrane region" description="Helical" evidence="10">
    <location>
        <begin position="285"/>
        <end position="302"/>
    </location>
</feature>
<feature type="transmembrane region" description="Helical" evidence="10">
    <location>
        <begin position="118"/>
        <end position="136"/>
    </location>
</feature>
<feature type="transmembrane region" description="Helical" evidence="10">
    <location>
        <begin position="45"/>
        <end position="65"/>
    </location>
</feature>
<dbReference type="Proteomes" id="UP001165498">
    <property type="component" value="Unassembled WGS sequence"/>
</dbReference>
<evidence type="ECO:0000256" key="8">
    <source>
        <dbReference type="ARBA" id="ARBA00022989"/>
    </source>
</evidence>
<evidence type="ECO:0000256" key="9">
    <source>
        <dbReference type="ARBA" id="ARBA00023136"/>
    </source>
</evidence>
<dbReference type="RefSeq" id="WP_255916053.1">
    <property type="nucleotide sequence ID" value="NZ_JANFQO010000022.1"/>
</dbReference>
<comment type="subunit">
    <text evidence="10">The complex is composed of six subunits: RnfA, RnfB, RnfC, RnfD, RnfE and RnfG.</text>
</comment>
<evidence type="ECO:0000313" key="12">
    <source>
        <dbReference type="Proteomes" id="UP001165498"/>
    </source>
</evidence>
<feature type="transmembrane region" description="Helical" evidence="10">
    <location>
        <begin position="199"/>
        <end position="224"/>
    </location>
</feature>
<proteinExistence type="inferred from homology"/>
<feature type="transmembrane region" description="Helical" evidence="10">
    <location>
        <begin position="262"/>
        <end position="279"/>
    </location>
</feature>
<dbReference type="EMBL" id="JANFQO010000022">
    <property type="protein sequence ID" value="MCQ4166864.1"/>
    <property type="molecule type" value="Genomic_DNA"/>
</dbReference>